<dbReference type="EMBL" id="DS545454">
    <property type="protein sequence ID" value="EDQ49162.1"/>
    <property type="molecule type" value="Genomic_DNA"/>
</dbReference>
<accession>A9U591</accession>
<protein>
    <submittedName>
        <fullName evidence="1">Predicted protein</fullName>
    </submittedName>
</protein>
<reference evidence="1" key="1">
    <citation type="journal article" date="2008" name="Science">
        <title>The Physcomitrella genome reveals evolutionary insights into the conquest of land by plants.</title>
        <authorList>
            <person name="Rensing S."/>
            <person name="Lang D."/>
            <person name="Zimmer A."/>
            <person name="Terry A."/>
            <person name="Salamov A."/>
            <person name="Shapiro H."/>
            <person name="Nishiyama T."/>
            <person name="Perroud P.-F."/>
            <person name="Lindquist E."/>
            <person name="Kamisugi Y."/>
            <person name="Tanahashi T."/>
            <person name="Sakakibara K."/>
            <person name="Fujita T."/>
            <person name="Oishi K."/>
            <person name="Shin-I T."/>
            <person name="Kuroki Y."/>
            <person name="Toyoda A."/>
            <person name="Suzuki Y."/>
            <person name="Hashimoto A."/>
            <person name="Yamaguchi K."/>
            <person name="Sugano A."/>
            <person name="Kohara Y."/>
            <person name="Fujiyama A."/>
            <person name="Anterola A."/>
            <person name="Aoki S."/>
            <person name="Ashton N."/>
            <person name="Barbazuk W.B."/>
            <person name="Barker E."/>
            <person name="Bennetzen J."/>
            <person name="Bezanilla M."/>
            <person name="Blankenship R."/>
            <person name="Cho S.H."/>
            <person name="Dutcher S."/>
            <person name="Estelle M."/>
            <person name="Fawcett J.A."/>
            <person name="Gundlach H."/>
            <person name="Hanada K."/>
            <person name="Heyl A."/>
            <person name="Hicks K.A."/>
            <person name="Hugh J."/>
            <person name="Lohr M."/>
            <person name="Mayer K."/>
            <person name="Melkozernov A."/>
            <person name="Murata T."/>
            <person name="Nelson D."/>
            <person name="Pils B."/>
            <person name="Prigge M."/>
            <person name="Reiss B."/>
            <person name="Renner T."/>
            <person name="Rombauts S."/>
            <person name="Rushton P."/>
            <person name="Sanderfoot A."/>
            <person name="Schween G."/>
            <person name="Shiu S.-H."/>
            <person name="Stueber K."/>
            <person name="Theodoulou F.L."/>
            <person name="Tu H."/>
            <person name="Van de Peer Y."/>
            <person name="Verrier P.J."/>
            <person name="Waters E."/>
            <person name="Wood A."/>
            <person name="Yang L."/>
            <person name="Cove D."/>
            <person name="Cuming A."/>
            <person name="Hasebe M."/>
            <person name="Lucas S."/>
            <person name="Mishler D.B."/>
            <person name="Reski R."/>
            <person name="Grigoriev I."/>
            <person name="Quatrano R.S."/>
            <person name="Boore J.L."/>
        </authorList>
    </citation>
    <scope>NUCLEOTIDE SEQUENCE [LARGE SCALE GENOMIC DNA]</scope>
</reference>
<evidence type="ECO:0000313" key="1">
    <source>
        <dbReference type="EMBL" id="EDQ49162.1"/>
    </source>
</evidence>
<sequence>MSGWACDVRYPDDIVSVHVWRDDNQFLGGTVAGSYRENAVSASCGSAHSAHGFSLKIDLPENLKDGKEHNVHVYLIGRNNFVEQLNNSPAKIKFPGDGIKERPYFVGDIVARDLNLPIISGAGHIGIWDGFYVVEVLDESNVVQKNTYENFFKRSNAWPILRTKWPEHKIASCYLTSCKEHRDYPMRDKESYQAIYAMVARANQIKAIGAVYTLSSRPTPSTPSINIRYSNVPNDYDIWPAKVGFYRCDTFISDLIDATVRNPGYKNSSIIGDKWPKRIIDSDISSWHKKYSELDARAINTPVTLYNKLKEWQ</sequence>
<gene>
    <name evidence="1" type="ORF">PHYPADRAFT_102508</name>
</gene>
<proteinExistence type="predicted"/>
<dbReference type="AlphaFoldDB" id="A9U591"/>
<organism>
    <name type="scientific">Physcomitrium patens</name>
    <name type="common">Spreading-leaved earth moss</name>
    <name type="synonym">Physcomitrella patens</name>
    <dbReference type="NCBI Taxonomy" id="3218"/>
    <lineage>
        <taxon>Eukaryota</taxon>
        <taxon>Viridiplantae</taxon>
        <taxon>Streptophyta</taxon>
        <taxon>Embryophyta</taxon>
        <taxon>Bryophyta</taxon>
        <taxon>Bryophytina</taxon>
        <taxon>Bryopsida</taxon>
        <taxon>Funariidae</taxon>
        <taxon>Funariales</taxon>
        <taxon>Funariaceae</taxon>
        <taxon>Physcomitrium</taxon>
    </lineage>
</organism>
<name>A9U591_PHYPA</name>